<dbReference type="GO" id="GO:0016887">
    <property type="term" value="F:ATP hydrolysis activity"/>
    <property type="evidence" value="ECO:0007669"/>
    <property type="project" value="InterPro"/>
</dbReference>
<comment type="similarity">
    <text evidence="1">Belongs to the activator 1 small subunits family.</text>
</comment>
<dbReference type="InterPro" id="IPR050238">
    <property type="entry name" value="DNA_Rep/Repair_Clamp_Loader"/>
</dbReference>
<evidence type="ECO:0000313" key="6">
    <source>
        <dbReference type="EMBL" id="EOB15533.1"/>
    </source>
</evidence>
<dbReference type="HOGENOM" id="CLU_042324_1_1_1"/>
<keyword evidence="2" id="KW-0235">DNA replication</keyword>
<dbReference type="InterPro" id="IPR003959">
    <property type="entry name" value="ATPase_AAA_core"/>
</dbReference>
<sequence length="292" mass="33762">MNQLWTEKYRPKSETEFEGQPHVKRLLNSSLLQDHPNLLLYGPPGTGKTTFAHLISKDKLELNASDERGIGVIRDKIKGYAQTINFKTIILDECENLTDDAQHCLRRIIEDCKNTRFIFITNYLSKIISPLISRLVKVKFQISSNFLLEKIGKNENLGLSHREYEKIFKFCNYDLRRSINVLQGIKPLINKDNDDKNKDNIIEDIIGIVPIEDFKKVDSLNYLNFINEFLLKGYSVLQLIHQLSDFSMRGTDKQKAEFNLELSKMEEKLVVGCSEILVLTKMCLLKMRIFGG</sequence>
<evidence type="ECO:0000256" key="1">
    <source>
        <dbReference type="ARBA" id="ARBA00005378"/>
    </source>
</evidence>
<proteinExistence type="inferred from homology"/>
<name>R0MRK7_NOSB1</name>
<dbReference type="Pfam" id="PF08542">
    <property type="entry name" value="Rep_fac_C"/>
    <property type="match status" value="1"/>
</dbReference>
<dbReference type="STRING" id="578461.R0MRK7"/>
<dbReference type="InterPro" id="IPR013748">
    <property type="entry name" value="Rep_factorC_C"/>
</dbReference>
<dbReference type="AlphaFoldDB" id="R0MRK7"/>
<evidence type="ECO:0000256" key="4">
    <source>
        <dbReference type="ARBA" id="ARBA00022840"/>
    </source>
</evidence>
<dbReference type="OrthoDB" id="4199794at2759"/>
<dbReference type="VEuPathDB" id="MicrosporidiaDB:NBO_2g0025"/>
<dbReference type="GO" id="GO:0005524">
    <property type="term" value="F:ATP binding"/>
    <property type="evidence" value="ECO:0007669"/>
    <property type="project" value="UniProtKB-KW"/>
</dbReference>
<keyword evidence="7" id="KW-1185">Reference proteome</keyword>
<keyword evidence="3" id="KW-0547">Nucleotide-binding</keyword>
<accession>R0MRK7</accession>
<dbReference type="Gene3D" id="1.10.8.60">
    <property type="match status" value="1"/>
</dbReference>
<dbReference type="SUPFAM" id="SSF52540">
    <property type="entry name" value="P-loop containing nucleoside triphosphate hydrolases"/>
    <property type="match status" value="1"/>
</dbReference>
<dbReference type="Gene3D" id="3.40.50.300">
    <property type="entry name" value="P-loop containing nucleotide triphosphate hydrolases"/>
    <property type="match status" value="1"/>
</dbReference>
<dbReference type="GO" id="GO:0006281">
    <property type="term" value="P:DNA repair"/>
    <property type="evidence" value="ECO:0007669"/>
    <property type="project" value="TreeGrafter"/>
</dbReference>
<reference evidence="6 7" key="1">
    <citation type="journal article" date="2013" name="BMC Genomics">
        <title>Comparative genomics of parasitic silkworm microsporidia reveal an association between genome expansion and host adaptation.</title>
        <authorList>
            <person name="Pan G."/>
            <person name="Xu J."/>
            <person name="Li T."/>
            <person name="Xia Q."/>
            <person name="Liu S.L."/>
            <person name="Zhang G."/>
            <person name="Li S."/>
            <person name="Li C."/>
            <person name="Liu H."/>
            <person name="Yang L."/>
            <person name="Liu T."/>
            <person name="Zhang X."/>
            <person name="Wu Z."/>
            <person name="Fan W."/>
            <person name="Dang X."/>
            <person name="Xiang H."/>
            <person name="Tao M."/>
            <person name="Li Y."/>
            <person name="Hu J."/>
            <person name="Li Z."/>
            <person name="Lin L."/>
            <person name="Luo J."/>
            <person name="Geng L."/>
            <person name="Wang L."/>
            <person name="Long M."/>
            <person name="Wan Y."/>
            <person name="He N."/>
            <person name="Zhang Z."/>
            <person name="Lu C."/>
            <person name="Keeling P.J."/>
            <person name="Wang J."/>
            <person name="Xiang Z."/>
            <person name="Zhou Z."/>
        </authorList>
    </citation>
    <scope>NUCLEOTIDE SEQUENCE [LARGE SCALE GENOMIC DNA]</scope>
    <source>
        <strain evidence="7">CQ1 / CVCC 102059</strain>
    </source>
</reference>
<protein>
    <submittedName>
        <fullName evidence="6">Replication factor C subunit 4</fullName>
    </submittedName>
</protein>
<dbReference type="Gene3D" id="1.20.272.10">
    <property type="match status" value="1"/>
</dbReference>
<gene>
    <name evidence="6" type="primary">RFC4</name>
    <name evidence="6" type="ORF">NBO_2g0025</name>
</gene>
<evidence type="ECO:0000256" key="2">
    <source>
        <dbReference type="ARBA" id="ARBA00022705"/>
    </source>
</evidence>
<feature type="domain" description="AAA+ ATPase" evidence="5">
    <location>
        <begin position="34"/>
        <end position="147"/>
    </location>
</feature>
<evidence type="ECO:0000259" key="5">
    <source>
        <dbReference type="SMART" id="SM00382"/>
    </source>
</evidence>
<dbReference type="Pfam" id="PF00004">
    <property type="entry name" value="AAA"/>
    <property type="match status" value="1"/>
</dbReference>
<dbReference type="SMART" id="SM00382">
    <property type="entry name" value="AAA"/>
    <property type="match status" value="1"/>
</dbReference>
<dbReference type="PANTHER" id="PTHR11669:SF20">
    <property type="entry name" value="REPLICATION FACTOR C SUBUNIT 4"/>
    <property type="match status" value="1"/>
</dbReference>
<dbReference type="EMBL" id="KB908910">
    <property type="protein sequence ID" value="EOB15533.1"/>
    <property type="molecule type" value="Genomic_DNA"/>
</dbReference>
<dbReference type="InterPro" id="IPR008921">
    <property type="entry name" value="DNA_pol3_clamp-load_cplx_C"/>
</dbReference>
<dbReference type="GO" id="GO:0003677">
    <property type="term" value="F:DNA binding"/>
    <property type="evidence" value="ECO:0007669"/>
    <property type="project" value="InterPro"/>
</dbReference>
<evidence type="ECO:0000313" key="7">
    <source>
        <dbReference type="Proteomes" id="UP000016927"/>
    </source>
</evidence>
<dbReference type="SUPFAM" id="SSF48019">
    <property type="entry name" value="post-AAA+ oligomerization domain-like"/>
    <property type="match status" value="1"/>
</dbReference>
<dbReference type="CDD" id="cd00009">
    <property type="entry name" value="AAA"/>
    <property type="match status" value="1"/>
</dbReference>
<dbReference type="PANTHER" id="PTHR11669">
    <property type="entry name" value="REPLICATION FACTOR C / DNA POLYMERASE III GAMMA-TAU SUBUNIT"/>
    <property type="match status" value="1"/>
</dbReference>
<dbReference type="Proteomes" id="UP000016927">
    <property type="component" value="Unassembled WGS sequence"/>
</dbReference>
<evidence type="ECO:0000256" key="3">
    <source>
        <dbReference type="ARBA" id="ARBA00022741"/>
    </source>
</evidence>
<dbReference type="GO" id="GO:0005634">
    <property type="term" value="C:nucleus"/>
    <property type="evidence" value="ECO:0007669"/>
    <property type="project" value="TreeGrafter"/>
</dbReference>
<organism evidence="6 7">
    <name type="scientific">Nosema bombycis (strain CQ1 / CVCC 102059)</name>
    <name type="common">Microsporidian parasite</name>
    <name type="synonym">Pebrine of silkworm</name>
    <dbReference type="NCBI Taxonomy" id="578461"/>
    <lineage>
        <taxon>Eukaryota</taxon>
        <taxon>Fungi</taxon>
        <taxon>Fungi incertae sedis</taxon>
        <taxon>Microsporidia</taxon>
        <taxon>Nosematidae</taxon>
        <taxon>Nosema</taxon>
    </lineage>
</organism>
<dbReference type="GO" id="GO:0003689">
    <property type="term" value="F:DNA clamp loader activity"/>
    <property type="evidence" value="ECO:0007669"/>
    <property type="project" value="TreeGrafter"/>
</dbReference>
<dbReference type="InterPro" id="IPR003593">
    <property type="entry name" value="AAA+_ATPase"/>
</dbReference>
<dbReference type="GO" id="GO:0031391">
    <property type="term" value="C:Elg1 RFC-like complex"/>
    <property type="evidence" value="ECO:0007669"/>
    <property type="project" value="UniProtKB-ARBA"/>
</dbReference>
<dbReference type="InterPro" id="IPR027417">
    <property type="entry name" value="P-loop_NTPase"/>
</dbReference>
<dbReference type="GO" id="GO:0006271">
    <property type="term" value="P:DNA strand elongation involved in DNA replication"/>
    <property type="evidence" value="ECO:0007669"/>
    <property type="project" value="UniProtKB-ARBA"/>
</dbReference>
<dbReference type="GO" id="GO:0005663">
    <property type="term" value="C:DNA replication factor C complex"/>
    <property type="evidence" value="ECO:0007669"/>
    <property type="project" value="TreeGrafter"/>
</dbReference>
<keyword evidence="4" id="KW-0067">ATP-binding</keyword>
<dbReference type="OMA" id="IMDECDY"/>